<name>A0A4S2F4N2_9ACTN</name>
<evidence type="ECO:0000313" key="2">
    <source>
        <dbReference type="Proteomes" id="UP000310263"/>
    </source>
</evidence>
<dbReference type="AlphaFoldDB" id="A0A4S2F4N2"/>
<dbReference type="EMBL" id="SRYE01000001">
    <property type="protein sequence ID" value="TGY63367.1"/>
    <property type="molecule type" value="Genomic_DNA"/>
</dbReference>
<gene>
    <name evidence="1" type="ORF">E5334_02380</name>
</gene>
<keyword evidence="2" id="KW-1185">Reference proteome</keyword>
<protein>
    <submittedName>
        <fullName evidence="1">DUF192 domain-containing protein</fullName>
    </submittedName>
</protein>
<organism evidence="1 2">
    <name type="scientific">Muricaecibacterium torontonense</name>
    <dbReference type="NCBI Taxonomy" id="3032871"/>
    <lineage>
        <taxon>Bacteria</taxon>
        <taxon>Bacillati</taxon>
        <taxon>Actinomycetota</taxon>
        <taxon>Coriobacteriia</taxon>
        <taxon>Coriobacteriales</taxon>
        <taxon>Atopobiaceae</taxon>
        <taxon>Muricaecibacterium</taxon>
    </lineage>
</organism>
<dbReference type="OrthoDB" id="3177228at2"/>
<proteinExistence type="predicted"/>
<comment type="caution">
    <text evidence="1">The sequence shown here is derived from an EMBL/GenBank/DDBJ whole genome shotgun (WGS) entry which is preliminary data.</text>
</comment>
<dbReference type="Proteomes" id="UP000310263">
    <property type="component" value="Unassembled WGS sequence"/>
</dbReference>
<accession>A0A4S2F4N2</accession>
<dbReference type="RefSeq" id="WP_136011994.1">
    <property type="nucleotide sequence ID" value="NZ_SRYE01000001.1"/>
</dbReference>
<reference evidence="1 2" key="1">
    <citation type="submission" date="2019-04" db="EMBL/GenBank/DDBJ databases">
        <title>Microbes associate with the intestines of laboratory mice.</title>
        <authorList>
            <person name="Navarre W."/>
            <person name="Wong E."/>
            <person name="Huang K."/>
            <person name="Tropini C."/>
            <person name="Ng K."/>
            <person name="Yu B."/>
        </authorList>
    </citation>
    <scope>NUCLEOTIDE SEQUENCE [LARGE SCALE GENOMIC DNA]</scope>
    <source>
        <strain evidence="1 2">NM07_P-09</strain>
    </source>
</reference>
<evidence type="ECO:0000313" key="1">
    <source>
        <dbReference type="EMBL" id="TGY63367.1"/>
    </source>
</evidence>
<sequence>MRYRRFKLTSSSFKDDLGNTLLGVVLENYEERLQGLKGHTCEWAGRLVAFPHCCSVHTFGLREPIDIAFVSEAGRVLRSEVSVPPRRLLVCPNAFWTFERARSDEPWLDSGDHIQAEETVIAFPGIFQRTVVKTAALLTGPPQTPVPLSVPQPRKEPS</sequence>